<organism evidence="2 3">
    <name type="scientific">Plakobranchus ocellatus</name>
    <dbReference type="NCBI Taxonomy" id="259542"/>
    <lineage>
        <taxon>Eukaryota</taxon>
        <taxon>Metazoa</taxon>
        <taxon>Spiralia</taxon>
        <taxon>Lophotrochozoa</taxon>
        <taxon>Mollusca</taxon>
        <taxon>Gastropoda</taxon>
        <taxon>Heterobranchia</taxon>
        <taxon>Euthyneura</taxon>
        <taxon>Panpulmonata</taxon>
        <taxon>Sacoglossa</taxon>
        <taxon>Placobranchoidea</taxon>
        <taxon>Plakobranchidae</taxon>
        <taxon>Plakobranchus</taxon>
    </lineage>
</organism>
<dbReference type="Proteomes" id="UP000735302">
    <property type="component" value="Unassembled WGS sequence"/>
</dbReference>
<protein>
    <submittedName>
        <fullName evidence="2">Polyprotein</fullName>
    </submittedName>
</protein>
<reference evidence="2 3" key="1">
    <citation type="journal article" date="2021" name="Elife">
        <title>Chloroplast acquisition without the gene transfer in kleptoplastic sea slugs, Plakobranchus ocellatus.</title>
        <authorList>
            <person name="Maeda T."/>
            <person name="Takahashi S."/>
            <person name="Yoshida T."/>
            <person name="Shimamura S."/>
            <person name="Takaki Y."/>
            <person name="Nagai Y."/>
            <person name="Toyoda A."/>
            <person name="Suzuki Y."/>
            <person name="Arimoto A."/>
            <person name="Ishii H."/>
            <person name="Satoh N."/>
            <person name="Nishiyama T."/>
            <person name="Hasebe M."/>
            <person name="Maruyama T."/>
            <person name="Minagawa J."/>
            <person name="Obokata J."/>
            <person name="Shigenobu S."/>
        </authorList>
    </citation>
    <scope>NUCLEOTIDE SEQUENCE [LARGE SCALE GENOMIC DNA]</scope>
</reference>
<dbReference type="EMBL" id="BLXT01008305">
    <property type="protein sequence ID" value="GFO47348.1"/>
    <property type="molecule type" value="Genomic_DNA"/>
</dbReference>
<name>A0AAV4DTA6_9GAST</name>
<gene>
    <name evidence="2" type="ORF">PoB_007385300</name>
</gene>
<proteinExistence type="predicted"/>
<comment type="caution">
    <text evidence="2">The sequence shown here is derived from an EMBL/GenBank/DDBJ whole genome shotgun (WGS) entry which is preliminary data.</text>
</comment>
<accession>A0AAV4DTA6</accession>
<dbReference type="AlphaFoldDB" id="A0AAV4DTA6"/>
<evidence type="ECO:0000313" key="3">
    <source>
        <dbReference type="Proteomes" id="UP000735302"/>
    </source>
</evidence>
<evidence type="ECO:0000256" key="1">
    <source>
        <dbReference type="SAM" id="MobiDB-lite"/>
    </source>
</evidence>
<sequence length="121" mass="13587">MCCRKSKLRLPLKSIVEEYKCGKAKLMTMLEDSKVPAVRSIQPQLRTGRKWKGDKAINQAKERLKMKEARAPVFTSEGGTKSWCRGAAGMDTHRWMGVMTGSFQPISPNGTNILRSSKTQE</sequence>
<evidence type="ECO:0000313" key="2">
    <source>
        <dbReference type="EMBL" id="GFO47348.1"/>
    </source>
</evidence>
<feature type="compositionally biased region" description="Polar residues" evidence="1">
    <location>
        <begin position="101"/>
        <end position="121"/>
    </location>
</feature>
<keyword evidence="3" id="KW-1185">Reference proteome</keyword>
<feature type="region of interest" description="Disordered" evidence="1">
    <location>
        <begin position="100"/>
        <end position="121"/>
    </location>
</feature>